<feature type="signal peptide" evidence="1">
    <location>
        <begin position="1"/>
        <end position="30"/>
    </location>
</feature>
<dbReference type="AlphaFoldDB" id="A0A9E6ZU52"/>
<accession>A0A9E6ZU52</accession>
<dbReference type="EMBL" id="CP083239">
    <property type="protein sequence ID" value="UOK70212.1"/>
    <property type="molecule type" value="Genomic_DNA"/>
</dbReference>
<dbReference type="RefSeq" id="WP_244376616.1">
    <property type="nucleotide sequence ID" value="NZ_CP083239.1"/>
</dbReference>
<dbReference type="InterPro" id="IPR038646">
    <property type="entry name" value="Atu4866-like_sf"/>
</dbReference>
<dbReference type="Pfam" id="PF11512">
    <property type="entry name" value="Atu4866"/>
    <property type="match status" value="1"/>
</dbReference>
<feature type="chain" id="PRO_5039350058" evidence="1">
    <location>
        <begin position="31"/>
        <end position="124"/>
    </location>
</feature>
<dbReference type="InterPro" id="IPR020955">
    <property type="entry name" value="Uncharacterised_Atu4866"/>
</dbReference>
<name>A0A9E6ZU52_9HYPH</name>
<gene>
    <name evidence="2" type="ORF">K9D25_15950</name>
</gene>
<dbReference type="Gene3D" id="2.40.128.290">
    <property type="entry name" value="Uncharacterised protein Atu4866, PF11512"/>
    <property type="match status" value="1"/>
</dbReference>
<proteinExistence type="predicted"/>
<dbReference type="PROSITE" id="PS51318">
    <property type="entry name" value="TAT"/>
    <property type="match status" value="1"/>
</dbReference>
<dbReference type="KEGG" id="apol:K9D25_15950"/>
<protein>
    <submittedName>
        <fullName evidence="2">Atu4866 domain-containing protein</fullName>
    </submittedName>
</protein>
<sequence length="124" mass="13855">MTHPLRLLTRRAALGAALLTSLTGVIPAMTQPSTAQPASAQTPPDRDHPYVGLWVTADRYVRHELLPNGRYDEARGSRESAYRGRYEVRGTQIDYWDDTGFTADGVFVDDNTLHHGGMVFRRAK</sequence>
<keyword evidence="1" id="KW-0732">Signal</keyword>
<dbReference type="Proteomes" id="UP000831684">
    <property type="component" value="Chromosome"/>
</dbReference>
<evidence type="ECO:0000313" key="3">
    <source>
        <dbReference type="Proteomes" id="UP000831684"/>
    </source>
</evidence>
<evidence type="ECO:0000256" key="1">
    <source>
        <dbReference type="SAM" id="SignalP"/>
    </source>
</evidence>
<reference evidence="2" key="1">
    <citation type="submission" date="2021-09" db="EMBL/GenBank/DDBJ databases">
        <title>Network and meta-omics reveal the key degrader and cooperation patterns in an efficient 1,4-dioxane-degrading microbial community.</title>
        <authorList>
            <person name="Dai C."/>
        </authorList>
    </citation>
    <scope>NUCLEOTIDE SEQUENCE</scope>
    <source>
        <strain evidence="2">ZM13</strain>
    </source>
</reference>
<evidence type="ECO:0000313" key="2">
    <source>
        <dbReference type="EMBL" id="UOK70212.1"/>
    </source>
</evidence>
<dbReference type="InterPro" id="IPR006311">
    <property type="entry name" value="TAT_signal"/>
</dbReference>
<organism evidence="2 3">
    <name type="scientific">Ancylobacter polymorphus</name>
    <dbReference type="NCBI Taxonomy" id="223390"/>
    <lineage>
        <taxon>Bacteria</taxon>
        <taxon>Pseudomonadati</taxon>
        <taxon>Pseudomonadota</taxon>
        <taxon>Alphaproteobacteria</taxon>
        <taxon>Hyphomicrobiales</taxon>
        <taxon>Xanthobacteraceae</taxon>
        <taxon>Ancylobacter</taxon>
    </lineage>
</organism>